<dbReference type="GO" id="GO:0005615">
    <property type="term" value="C:extracellular space"/>
    <property type="evidence" value="ECO:0000318"/>
    <property type="project" value="GO_Central"/>
</dbReference>
<dbReference type="Pfam" id="PF02807">
    <property type="entry name" value="ATP-gua_PtransN"/>
    <property type="match status" value="1"/>
</dbReference>
<dbReference type="Proteomes" id="UP000000600">
    <property type="component" value="Unassembled WGS sequence"/>
</dbReference>
<accession>A0CQV9</accession>
<evidence type="ECO:0000313" key="4">
    <source>
        <dbReference type="Proteomes" id="UP000000600"/>
    </source>
</evidence>
<dbReference type="OrthoDB" id="430219at2759"/>
<organism evidence="3 4">
    <name type="scientific">Paramecium tetraurelia</name>
    <dbReference type="NCBI Taxonomy" id="5888"/>
    <lineage>
        <taxon>Eukaryota</taxon>
        <taxon>Sar</taxon>
        <taxon>Alveolata</taxon>
        <taxon>Ciliophora</taxon>
        <taxon>Intramacronucleata</taxon>
        <taxon>Oligohymenophorea</taxon>
        <taxon>Peniculida</taxon>
        <taxon>Parameciidae</taxon>
        <taxon>Paramecium</taxon>
    </lineage>
</organism>
<dbReference type="EMBL" id="CT868141">
    <property type="protein sequence ID" value="CAK73176.1"/>
    <property type="molecule type" value="Genomic_DNA"/>
</dbReference>
<dbReference type="InterPro" id="IPR000749">
    <property type="entry name" value="ATP-guanido_PTrfase"/>
</dbReference>
<dbReference type="GO" id="GO:0016301">
    <property type="term" value="F:kinase activity"/>
    <property type="evidence" value="ECO:0000318"/>
    <property type="project" value="GO_Central"/>
</dbReference>
<dbReference type="AlphaFoldDB" id="A0CQV9"/>
<evidence type="ECO:0000256" key="1">
    <source>
        <dbReference type="PROSITE-ProRule" id="PRU00842"/>
    </source>
</evidence>
<reference evidence="3 4" key="1">
    <citation type="journal article" date="2006" name="Nature">
        <title>Global trends of whole-genome duplications revealed by the ciliate Paramecium tetraurelia.</title>
        <authorList>
            <consortium name="Genoscope"/>
            <person name="Aury J.-M."/>
            <person name="Jaillon O."/>
            <person name="Duret L."/>
            <person name="Noel B."/>
            <person name="Jubin C."/>
            <person name="Porcel B.M."/>
            <person name="Segurens B."/>
            <person name="Daubin V."/>
            <person name="Anthouard V."/>
            <person name="Aiach N."/>
            <person name="Arnaiz O."/>
            <person name="Billaut A."/>
            <person name="Beisson J."/>
            <person name="Blanc I."/>
            <person name="Bouhouche K."/>
            <person name="Camara F."/>
            <person name="Duharcourt S."/>
            <person name="Guigo R."/>
            <person name="Gogendeau D."/>
            <person name="Katinka M."/>
            <person name="Keller A.-M."/>
            <person name="Kissmehl R."/>
            <person name="Klotz C."/>
            <person name="Koll F."/>
            <person name="Le Moue A."/>
            <person name="Lepere C."/>
            <person name="Malinsky S."/>
            <person name="Nowacki M."/>
            <person name="Nowak J.K."/>
            <person name="Plattner H."/>
            <person name="Poulain J."/>
            <person name="Ruiz F."/>
            <person name="Serrano V."/>
            <person name="Zagulski M."/>
            <person name="Dessen P."/>
            <person name="Betermier M."/>
            <person name="Weissenbach J."/>
            <person name="Scarpelli C."/>
            <person name="Schachter V."/>
            <person name="Sperling L."/>
            <person name="Meyer E."/>
            <person name="Cohen J."/>
            <person name="Wincker P."/>
        </authorList>
    </citation>
    <scope>NUCLEOTIDE SEQUENCE [LARGE SCALE GENOMIC DNA]</scope>
    <source>
        <strain evidence="3 4">Stock d4-2</strain>
    </source>
</reference>
<gene>
    <name evidence="3" type="ORF">GSPATT00009525001</name>
</gene>
<dbReference type="PANTHER" id="PTHR11547">
    <property type="entry name" value="ARGININE OR CREATINE KINASE"/>
    <property type="match status" value="1"/>
</dbReference>
<dbReference type="GO" id="GO:0046314">
    <property type="term" value="P:phosphocreatine biosynthetic process"/>
    <property type="evidence" value="ECO:0007669"/>
    <property type="project" value="InterPro"/>
</dbReference>
<evidence type="ECO:0000313" key="3">
    <source>
        <dbReference type="EMBL" id="CAK73176.1"/>
    </source>
</evidence>
<dbReference type="PANTHER" id="PTHR11547:SF64">
    <property type="entry name" value="CHROMOSOME UNDETERMINED SCAFFOLD_51, WHOLE GENOME SHOTGUN SEQUENCE"/>
    <property type="match status" value="1"/>
</dbReference>
<dbReference type="HOGENOM" id="CLU_1398770_0_0_1"/>
<dbReference type="KEGG" id="ptm:GSPATT00009525001"/>
<dbReference type="GeneID" id="5026358"/>
<feature type="domain" description="Phosphagen kinase N-terminal" evidence="2">
    <location>
        <begin position="19"/>
        <end position="102"/>
    </location>
</feature>
<keyword evidence="4" id="KW-1185">Reference proteome</keyword>
<name>A0CQV9_PARTE</name>
<sequence length="195" mass="22761">MSYEKKDVRLYFDEKGNVGYAKFQARWDGLKKLKVNLGNKHFTQQVVEKAKILSREDQQRPLDIMIAGLTNDDSSGGIAATRPEDYDFFLFYLETHIREYQKIEGQTKQGMTGLSLLVNMFLQRQIQNLKKNVAGYNLPSSMDKDERIKFENQMVELFEKFCFPEKYHSLTSGHKTLFQIKKLMFIETSTSFSLV</sequence>
<dbReference type="SUPFAM" id="SSF48034">
    <property type="entry name" value="Guanido kinase N-terminal domain"/>
    <property type="match status" value="1"/>
</dbReference>
<dbReference type="InterPro" id="IPR022413">
    <property type="entry name" value="ATP-guanido_PTrfase_N"/>
</dbReference>
<protein>
    <recommendedName>
        <fullName evidence="2">Phosphagen kinase N-terminal domain-containing protein</fullName>
    </recommendedName>
</protein>
<comment type="similarity">
    <text evidence="1">Belongs to the ATP:guanido phosphotransferase family.</text>
</comment>
<dbReference type="InterPro" id="IPR036802">
    <property type="entry name" value="ATP-guanido_PTrfase_N_sf"/>
</dbReference>
<dbReference type="InParanoid" id="A0CQV9"/>
<evidence type="ECO:0000259" key="2">
    <source>
        <dbReference type="PROSITE" id="PS51509"/>
    </source>
</evidence>
<dbReference type="RefSeq" id="XP_001440573.1">
    <property type="nucleotide sequence ID" value="XM_001440536.1"/>
</dbReference>
<dbReference type="GO" id="GO:0004111">
    <property type="term" value="F:creatine kinase activity"/>
    <property type="evidence" value="ECO:0007669"/>
    <property type="project" value="InterPro"/>
</dbReference>
<proteinExistence type="inferred from homology"/>
<dbReference type="PROSITE" id="PS51509">
    <property type="entry name" value="PHOSPHAGEN_KINASE_N"/>
    <property type="match status" value="1"/>
</dbReference>